<feature type="transmembrane region" description="Helical" evidence="1">
    <location>
        <begin position="63"/>
        <end position="79"/>
    </location>
</feature>
<keyword evidence="1" id="KW-0812">Transmembrane</keyword>
<protein>
    <recommendedName>
        <fullName evidence="4">Acid phosphatase</fullName>
    </recommendedName>
</protein>
<evidence type="ECO:0000313" key="3">
    <source>
        <dbReference type="Proteomes" id="UP000177310"/>
    </source>
</evidence>
<feature type="transmembrane region" description="Helical" evidence="1">
    <location>
        <begin position="6"/>
        <end position="23"/>
    </location>
</feature>
<evidence type="ECO:0000313" key="2">
    <source>
        <dbReference type="EMBL" id="OGY50007.1"/>
    </source>
</evidence>
<dbReference type="AlphaFoldDB" id="A0A1G1YET9"/>
<keyword evidence="1" id="KW-0472">Membrane</keyword>
<evidence type="ECO:0000256" key="1">
    <source>
        <dbReference type="SAM" id="Phobius"/>
    </source>
</evidence>
<keyword evidence="1" id="KW-1133">Transmembrane helix</keyword>
<accession>A0A1G1YET9</accession>
<dbReference type="EMBL" id="MHIL01000037">
    <property type="protein sequence ID" value="OGY50007.1"/>
    <property type="molecule type" value="Genomic_DNA"/>
</dbReference>
<comment type="caution">
    <text evidence="2">The sequence shown here is derived from an EMBL/GenBank/DDBJ whole genome shotgun (WGS) entry which is preliminary data.</text>
</comment>
<dbReference type="Proteomes" id="UP000177310">
    <property type="component" value="Unassembled WGS sequence"/>
</dbReference>
<organism evidence="2 3">
    <name type="scientific">Candidatus Buchananbacteria bacterium RIFCSPHIGHO2_02_FULL_56_16</name>
    <dbReference type="NCBI Taxonomy" id="1797542"/>
    <lineage>
        <taxon>Bacteria</taxon>
        <taxon>Candidatus Buchananiibacteriota</taxon>
    </lineage>
</organism>
<dbReference type="PANTHER" id="PTHR31446:SF29">
    <property type="entry name" value="ACID PHOSPHATASE_VANADIUM-DEPENDENT HALOPEROXIDASE-RELATED PROTEIN"/>
    <property type="match status" value="1"/>
</dbReference>
<evidence type="ECO:0008006" key="4">
    <source>
        <dbReference type="Google" id="ProtNLM"/>
    </source>
</evidence>
<dbReference type="Pfam" id="PF02681">
    <property type="entry name" value="DUF212"/>
    <property type="match status" value="1"/>
</dbReference>
<dbReference type="STRING" id="1797542.A3J59_00120"/>
<dbReference type="PANTHER" id="PTHR31446">
    <property type="entry name" value="ACID PHOSPHATASE/VANADIUM-DEPENDENT HALOPEROXIDASE-RELATED PROTEIN"/>
    <property type="match status" value="1"/>
</dbReference>
<dbReference type="InterPro" id="IPR003832">
    <property type="entry name" value="DUF212"/>
</dbReference>
<feature type="transmembrane region" description="Helical" evidence="1">
    <location>
        <begin position="35"/>
        <end position="57"/>
    </location>
</feature>
<reference evidence="2 3" key="1">
    <citation type="journal article" date="2016" name="Nat. Commun.">
        <title>Thousands of microbial genomes shed light on interconnected biogeochemical processes in an aquifer system.</title>
        <authorList>
            <person name="Anantharaman K."/>
            <person name="Brown C.T."/>
            <person name="Hug L.A."/>
            <person name="Sharon I."/>
            <person name="Castelle C.J."/>
            <person name="Probst A.J."/>
            <person name="Thomas B.C."/>
            <person name="Singh A."/>
            <person name="Wilkins M.J."/>
            <person name="Karaoz U."/>
            <person name="Brodie E.L."/>
            <person name="Williams K.H."/>
            <person name="Hubbard S.S."/>
            <person name="Banfield J.F."/>
        </authorList>
    </citation>
    <scope>NUCLEOTIDE SEQUENCE [LARGE SCALE GENOMIC DNA]</scope>
</reference>
<gene>
    <name evidence="2" type="ORF">A3J59_00120</name>
</gene>
<sequence length="137" mass="14819">MDYLYLIIPLIVVIGSQAIKLATDGIRGNFDLRNFFITYGGMPSSHTALAVSVTTIVGLRQGFQSALFAVALVFALLVMRDAMTIRRMLGKHGQALNQLLAGSPDAPHFPERLGHSALEVFAGAVWGVAVTYFLNLL</sequence>
<proteinExistence type="predicted"/>
<name>A0A1G1YET9_9BACT</name>